<comment type="caution">
    <text evidence="1">The sequence shown here is derived from an EMBL/GenBank/DDBJ whole genome shotgun (WGS) entry which is preliminary data.</text>
</comment>
<gene>
    <name evidence="1" type="ORF">RhiirA4_413111</name>
</gene>
<reference evidence="1 2" key="1">
    <citation type="submission" date="2015-10" db="EMBL/GenBank/DDBJ databases">
        <title>Genome analyses suggest a sexual origin of heterokaryosis in a supposedly ancient asexual fungus.</title>
        <authorList>
            <person name="Ropars J."/>
            <person name="Sedzielewska K."/>
            <person name="Noel J."/>
            <person name="Charron P."/>
            <person name="Farinelli L."/>
            <person name="Marton T."/>
            <person name="Kruger M."/>
            <person name="Pelin A."/>
            <person name="Brachmann A."/>
            <person name="Corradi N."/>
        </authorList>
    </citation>
    <scope>NUCLEOTIDE SEQUENCE [LARGE SCALE GENOMIC DNA]</scope>
    <source>
        <strain evidence="1 2">A4</strain>
    </source>
</reference>
<name>A0A2I1HUE0_9GLOM</name>
<feature type="non-terminal residue" evidence="1">
    <location>
        <position position="65"/>
    </location>
</feature>
<sequence length="65" mass="7225">FPIPSLISSLDYAKINATSLKVMENLDFDTMPSIVLDIMVIGIMIRTTFTWRKILGIVNPVISGL</sequence>
<accession>A0A2I1HUE0</accession>
<dbReference type="EMBL" id="LLXI01007234">
    <property type="protein sequence ID" value="PKY62492.1"/>
    <property type="molecule type" value="Genomic_DNA"/>
</dbReference>
<proteinExistence type="predicted"/>
<dbReference type="Proteomes" id="UP000234323">
    <property type="component" value="Unassembled WGS sequence"/>
</dbReference>
<organism evidence="1 2">
    <name type="scientific">Rhizophagus irregularis</name>
    <dbReference type="NCBI Taxonomy" id="588596"/>
    <lineage>
        <taxon>Eukaryota</taxon>
        <taxon>Fungi</taxon>
        <taxon>Fungi incertae sedis</taxon>
        <taxon>Mucoromycota</taxon>
        <taxon>Glomeromycotina</taxon>
        <taxon>Glomeromycetes</taxon>
        <taxon>Glomerales</taxon>
        <taxon>Glomeraceae</taxon>
        <taxon>Rhizophagus</taxon>
    </lineage>
</organism>
<protein>
    <submittedName>
        <fullName evidence="1">Uncharacterized protein</fullName>
    </submittedName>
</protein>
<keyword evidence="2" id="KW-1185">Reference proteome</keyword>
<evidence type="ECO:0000313" key="1">
    <source>
        <dbReference type="EMBL" id="PKY62492.1"/>
    </source>
</evidence>
<evidence type="ECO:0000313" key="2">
    <source>
        <dbReference type="Proteomes" id="UP000234323"/>
    </source>
</evidence>
<dbReference type="AlphaFoldDB" id="A0A2I1HUE0"/>
<feature type="non-terminal residue" evidence="1">
    <location>
        <position position="1"/>
    </location>
</feature>
<dbReference type="VEuPathDB" id="FungiDB:RhiirFUN_024182"/>